<evidence type="ECO:0000313" key="1">
    <source>
        <dbReference type="EMBL" id="KAK4003494.1"/>
    </source>
</evidence>
<accession>A0ABQ9YS98</accession>
<evidence type="ECO:0000313" key="2">
    <source>
        <dbReference type="Proteomes" id="UP001234178"/>
    </source>
</evidence>
<dbReference type="Proteomes" id="UP001234178">
    <property type="component" value="Unassembled WGS sequence"/>
</dbReference>
<protein>
    <submittedName>
        <fullName evidence="1">Uncharacterized protein</fullName>
    </submittedName>
</protein>
<sequence>MAKWLHPRYKEISTDGPSGRSYEAIHGTEELARIKRVYWKWALGELGGGGGLETPTENLKGVCLLAANETRKKTGIQSHLR</sequence>
<keyword evidence="2" id="KW-1185">Reference proteome</keyword>
<organism evidence="1 2">
    <name type="scientific">Daphnia magna</name>
    <dbReference type="NCBI Taxonomy" id="35525"/>
    <lineage>
        <taxon>Eukaryota</taxon>
        <taxon>Metazoa</taxon>
        <taxon>Ecdysozoa</taxon>
        <taxon>Arthropoda</taxon>
        <taxon>Crustacea</taxon>
        <taxon>Branchiopoda</taxon>
        <taxon>Diplostraca</taxon>
        <taxon>Cladocera</taxon>
        <taxon>Anomopoda</taxon>
        <taxon>Daphniidae</taxon>
        <taxon>Daphnia</taxon>
    </lineage>
</organism>
<reference evidence="1 2" key="1">
    <citation type="journal article" date="2023" name="Nucleic Acids Res.">
        <title>The hologenome of Daphnia magna reveals possible DNA methylation and microbiome-mediated evolution of the host genome.</title>
        <authorList>
            <person name="Chaturvedi A."/>
            <person name="Li X."/>
            <person name="Dhandapani V."/>
            <person name="Marshall H."/>
            <person name="Kissane S."/>
            <person name="Cuenca-Cambronero M."/>
            <person name="Asole G."/>
            <person name="Calvet F."/>
            <person name="Ruiz-Romero M."/>
            <person name="Marangio P."/>
            <person name="Guigo R."/>
            <person name="Rago D."/>
            <person name="Mirbahai L."/>
            <person name="Eastwood N."/>
            <person name="Colbourne J.K."/>
            <person name="Zhou J."/>
            <person name="Mallon E."/>
            <person name="Orsini L."/>
        </authorList>
    </citation>
    <scope>NUCLEOTIDE SEQUENCE [LARGE SCALE GENOMIC DNA]</scope>
    <source>
        <strain evidence="1">LRV0_1</strain>
    </source>
</reference>
<name>A0ABQ9YS98_9CRUS</name>
<gene>
    <name evidence="1" type="ORF">OUZ56_005255</name>
</gene>
<comment type="caution">
    <text evidence="1">The sequence shown here is derived from an EMBL/GenBank/DDBJ whole genome shotgun (WGS) entry which is preliminary data.</text>
</comment>
<dbReference type="EMBL" id="JAOYFB010000001">
    <property type="protein sequence ID" value="KAK4003494.1"/>
    <property type="molecule type" value="Genomic_DNA"/>
</dbReference>
<proteinExistence type="predicted"/>